<comment type="caution">
    <text evidence="1">The sequence shown here is derived from an EMBL/GenBank/DDBJ whole genome shotgun (WGS) entry which is preliminary data.</text>
</comment>
<evidence type="ECO:0000313" key="2">
    <source>
        <dbReference type="Proteomes" id="UP001447188"/>
    </source>
</evidence>
<protein>
    <recommendedName>
        <fullName evidence="3">F-box domain-containing protein</fullName>
    </recommendedName>
</protein>
<evidence type="ECO:0000313" key="1">
    <source>
        <dbReference type="EMBL" id="KAL0638117.1"/>
    </source>
</evidence>
<organism evidence="1 2">
    <name type="scientific">Discina gigas</name>
    <dbReference type="NCBI Taxonomy" id="1032678"/>
    <lineage>
        <taxon>Eukaryota</taxon>
        <taxon>Fungi</taxon>
        <taxon>Dikarya</taxon>
        <taxon>Ascomycota</taxon>
        <taxon>Pezizomycotina</taxon>
        <taxon>Pezizomycetes</taxon>
        <taxon>Pezizales</taxon>
        <taxon>Discinaceae</taxon>
        <taxon>Discina</taxon>
    </lineage>
</organism>
<accession>A0ABR3GQB6</accession>
<keyword evidence="2" id="KW-1185">Reference proteome</keyword>
<evidence type="ECO:0008006" key="3">
    <source>
        <dbReference type="Google" id="ProtNLM"/>
    </source>
</evidence>
<proteinExistence type="predicted"/>
<sequence length="486" mass="55322">MRRVCRQWHEILSQDSIYHSALFTASFSHPPEISREAFEKAAFTDDRLRKLIFSKAKGLTCNVNSESLVYRDGFLVWWVRYRKDQFFYVDFNKTKPSTKRYTIKTKSRGANLENFLETPVYALGGGTLVYTMNFSERARDNQRLILHAVRLKELPERGSLRLSNLRDLGGPLELYCSGDFVLVVRALNILVGDITNITAMKVLRMISLHEYTVQLPSYLVLPVIDTIEIGNNGRCLVILKSAGNVESLTFSLTTGSLLRRYSTNSQLESRSQAHQSQAVYHIQADREFARDVQYQVRSATHKEPAHTPRSEILRWIQIPTIKGSEDDCTTGSYISSGGQRPQHCVTFVKQGLSFSAFEDEECDRTNVHWNRLKITTGLLGTETQDSGPVGLISEYNADIGKASDAASWWSPSAKTSPPSDCVSTNGDGESVVDYDHWIQARGRWPDTSRLLGDEKALILVLPHQLVVWKFQTLQTWRDRRKHREDH</sequence>
<gene>
    <name evidence="1" type="ORF">Q9L58_002899</name>
</gene>
<reference evidence="1 2" key="1">
    <citation type="submission" date="2024-02" db="EMBL/GenBank/DDBJ databases">
        <title>Discinaceae phylogenomics.</title>
        <authorList>
            <person name="Dirks A.C."/>
            <person name="James T.Y."/>
        </authorList>
    </citation>
    <scope>NUCLEOTIDE SEQUENCE [LARGE SCALE GENOMIC DNA]</scope>
    <source>
        <strain evidence="1 2">ACD0624</strain>
    </source>
</reference>
<dbReference type="EMBL" id="JBBBZM010000026">
    <property type="protein sequence ID" value="KAL0638117.1"/>
    <property type="molecule type" value="Genomic_DNA"/>
</dbReference>
<dbReference type="Proteomes" id="UP001447188">
    <property type="component" value="Unassembled WGS sequence"/>
</dbReference>
<name>A0ABR3GQB6_9PEZI</name>